<accession>A0A1C3N1W1</accession>
<dbReference type="GO" id="GO:0005737">
    <property type="term" value="C:cytoplasm"/>
    <property type="evidence" value="ECO:0007669"/>
    <property type="project" value="UniProtKB-SubCell"/>
</dbReference>
<feature type="site" description="Cleavage; by autolysis" evidence="8">
    <location>
        <begin position="185"/>
        <end position="186"/>
    </location>
</feature>
<dbReference type="GO" id="GO:0004358">
    <property type="term" value="F:L-glutamate N-acetyltransferase activity, acting on acetyl-L-ornithine as donor"/>
    <property type="evidence" value="ECO:0007669"/>
    <property type="project" value="UniProtKB-UniRule"/>
</dbReference>
<dbReference type="GO" id="GO:0004042">
    <property type="term" value="F:L-glutamate N-acetyltransferase activity"/>
    <property type="evidence" value="ECO:0007669"/>
    <property type="project" value="UniProtKB-UniRule"/>
</dbReference>
<comment type="subcellular location">
    <subcellularLocation>
        <location evidence="1 8">Cytoplasm</location>
    </subcellularLocation>
</comment>
<organism evidence="9 10">
    <name type="scientific">Micromonospora krabiensis</name>
    <dbReference type="NCBI Taxonomy" id="307121"/>
    <lineage>
        <taxon>Bacteria</taxon>
        <taxon>Bacillati</taxon>
        <taxon>Actinomycetota</taxon>
        <taxon>Actinomycetes</taxon>
        <taxon>Micromonosporales</taxon>
        <taxon>Micromonosporaceae</taxon>
        <taxon>Micromonospora</taxon>
    </lineage>
</organism>
<feature type="binding site" evidence="8">
    <location>
        <position position="390"/>
    </location>
    <ligand>
        <name>substrate</name>
    </ligand>
</feature>
<evidence type="ECO:0000256" key="6">
    <source>
        <dbReference type="ARBA" id="ARBA00022813"/>
    </source>
</evidence>
<evidence type="ECO:0000256" key="1">
    <source>
        <dbReference type="ARBA" id="ARBA00004496"/>
    </source>
</evidence>
<dbReference type="EMBL" id="LT598496">
    <property type="protein sequence ID" value="SBV26567.1"/>
    <property type="molecule type" value="Genomic_DNA"/>
</dbReference>
<dbReference type="UniPathway" id="UPA00068">
    <property type="reaction ID" value="UER00106"/>
</dbReference>
<evidence type="ECO:0000313" key="9">
    <source>
        <dbReference type="EMBL" id="SBV26567.1"/>
    </source>
</evidence>
<dbReference type="RefSeq" id="WP_091589642.1">
    <property type="nucleotide sequence ID" value="NZ_JBHRWG010000003.1"/>
</dbReference>
<evidence type="ECO:0000256" key="4">
    <source>
        <dbReference type="ARBA" id="ARBA00022490"/>
    </source>
</evidence>
<dbReference type="SUPFAM" id="SSF56266">
    <property type="entry name" value="DmpA/ArgJ-like"/>
    <property type="match status" value="1"/>
</dbReference>
<dbReference type="InterPro" id="IPR002813">
    <property type="entry name" value="Arg_biosynth_ArgJ"/>
</dbReference>
<dbReference type="STRING" id="307121.GA0070620_2061"/>
<feature type="site" description="Involved in the stabilization of negative charge on the oxyanion by the formation of the oxyanion hole" evidence="8">
    <location>
        <position position="117"/>
    </location>
</feature>
<keyword evidence="8" id="KW-0511">Multifunctional enzyme</keyword>
<dbReference type="FunFam" id="3.10.20.340:FF:000003">
    <property type="entry name" value="Arginine biosynthesis bifunctional protein ArgJ"/>
    <property type="match status" value="1"/>
</dbReference>
<dbReference type="PANTHER" id="PTHR23100:SF0">
    <property type="entry name" value="ARGININE BIOSYNTHESIS BIFUNCTIONAL PROTEIN ARGJ, MITOCHONDRIAL"/>
    <property type="match status" value="1"/>
</dbReference>
<feature type="binding site" evidence="8">
    <location>
        <position position="153"/>
    </location>
    <ligand>
        <name>substrate</name>
    </ligand>
</feature>
<comment type="pathway">
    <text evidence="8">Amino-acid biosynthesis; L-arginine biosynthesis; N(2)-acetyl-L-ornithine from L-glutamate: step 1/4.</text>
</comment>
<comment type="similarity">
    <text evidence="2 8">Belongs to the ArgJ family.</text>
</comment>
<comment type="catalytic activity">
    <reaction evidence="8">
        <text>N(2)-acetyl-L-ornithine + L-glutamate = N-acetyl-L-glutamate + L-ornithine</text>
        <dbReference type="Rhea" id="RHEA:15349"/>
        <dbReference type="ChEBI" id="CHEBI:29985"/>
        <dbReference type="ChEBI" id="CHEBI:44337"/>
        <dbReference type="ChEBI" id="CHEBI:46911"/>
        <dbReference type="ChEBI" id="CHEBI:57805"/>
        <dbReference type="EC" id="2.3.1.35"/>
    </reaction>
</comment>
<evidence type="ECO:0000256" key="5">
    <source>
        <dbReference type="ARBA" id="ARBA00022679"/>
    </source>
</evidence>
<dbReference type="OrthoDB" id="9804242at2"/>
<keyword evidence="4 8" id="KW-0963">Cytoplasm</keyword>
<feature type="binding site" evidence="8">
    <location>
        <position position="175"/>
    </location>
    <ligand>
        <name>substrate</name>
    </ligand>
</feature>
<feature type="chain" id="PRO_5023338885" description="Arginine biosynthesis bifunctional protein ArgJ alpha chain" evidence="8">
    <location>
        <begin position="1"/>
        <end position="185"/>
    </location>
</feature>
<dbReference type="InterPro" id="IPR016117">
    <property type="entry name" value="ArgJ-like_dom_sf"/>
</dbReference>
<dbReference type="Gene3D" id="3.10.20.340">
    <property type="entry name" value="ArgJ beta chain, C-terminal domain"/>
    <property type="match status" value="1"/>
</dbReference>
<dbReference type="InterPro" id="IPR042195">
    <property type="entry name" value="ArgJ_beta_C"/>
</dbReference>
<dbReference type="EC" id="2.3.1.1" evidence="8"/>
<name>A0A1C3N1W1_9ACTN</name>
<dbReference type="Pfam" id="PF01960">
    <property type="entry name" value="ArgJ"/>
    <property type="match status" value="1"/>
</dbReference>
<evidence type="ECO:0000313" key="10">
    <source>
        <dbReference type="Proteomes" id="UP000199393"/>
    </source>
</evidence>
<dbReference type="AlphaFoldDB" id="A0A1C3N1W1"/>
<feature type="site" description="Involved in the stabilization of negative charge on the oxyanion by the formation of the oxyanion hole" evidence="8">
    <location>
        <position position="116"/>
    </location>
</feature>
<dbReference type="GO" id="GO:0006526">
    <property type="term" value="P:L-arginine biosynthetic process"/>
    <property type="evidence" value="ECO:0007669"/>
    <property type="project" value="UniProtKB-UniRule"/>
</dbReference>
<feature type="binding site" evidence="8">
    <location>
        <position position="385"/>
    </location>
    <ligand>
        <name>substrate</name>
    </ligand>
</feature>
<keyword evidence="7 8" id="KW-0012">Acyltransferase</keyword>
<protein>
    <recommendedName>
        <fullName evidence="8">Arginine biosynthesis bifunctional protein ArgJ</fullName>
    </recommendedName>
    <domain>
        <recommendedName>
            <fullName evidence="8">Glutamate N-acetyltransferase</fullName>
            <ecNumber evidence="8">2.3.1.35</ecNumber>
        </recommendedName>
        <alternativeName>
            <fullName evidence="8">Ornithine acetyltransferase</fullName>
            <shortName evidence="8">OATase</shortName>
        </alternativeName>
        <alternativeName>
            <fullName evidence="8">Ornithine transacetylase</fullName>
        </alternativeName>
    </domain>
    <domain>
        <recommendedName>
            <fullName evidence="8">Amino-acid acetyltransferase</fullName>
            <ecNumber evidence="8">2.3.1.1</ecNumber>
        </recommendedName>
        <alternativeName>
            <fullName evidence="8">N-acetylglutamate synthase</fullName>
            <shortName evidence="8">AGSase</shortName>
        </alternativeName>
    </domain>
    <component>
        <recommendedName>
            <fullName evidence="8">Arginine biosynthesis bifunctional protein ArgJ alpha chain</fullName>
        </recommendedName>
    </component>
    <component>
        <recommendedName>
            <fullName evidence="8">Arginine biosynthesis bifunctional protein ArgJ beta chain</fullName>
        </recommendedName>
    </component>
</protein>
<keyword evidence="6 8" id="KW-0068">Autocatalytic cleavage</keyword>
<dbReference type="EC" id="2.3.1.35" evidence="8"/>
<comment type="function">
    <text evidence="8">Catalyzes two activities which are involved in the cyclic version of arginine biosynthesis: the synthesis of N-acetylglutamate from glutamate and acetyl-CoA as the acetyl donor, and of ornithine by transacetylation between N(2)-acetylornithine and glutamate.</text>
</comment>
<dbReference type="HAMAP" id="MF_01106">
    <property type="entry name" value="ArgJ"/>
    <property type="match status" value="1"/>
</dbReference>
<dbReference type="PATRIC" id="fig|307121.4.peg.2113"/>
<evidence type="ECO:0000256" key="2">
    <source>
        <dbReference type="ARBA" id="ARBA00006774"/>
    </source>
</evidence>
<comment type="subunit">
    <text evidence="3 8">Heterotetramer of two alpha and two beta chains.</text>
</comment>
<dbReference type="NCBIfam" id="TIGR00120">
    <property type="entry name" value="ArgJ"/>
    <property type="match status" value="1"/>
</dbReference>
<proteinExistence type="inferred from homology"/>
<dbReference type="CDD" id="cd02152">
    <property type="entry name" value="OAT"/>
    <property type="match status" value="1"/>
</dbReference>
<dbReference type="Gene3D" id="3.60.70.12">
    <property type="entry name" value="L-amino peptidase D-ALA esterase/amidase"/>
    <property type="match status" value="1"/>
</dbReference>
<feature type="chain" id="PRO_5023338886" description="Arginine biosynthesis bifunctional protein ArgJ beta chain" evidence="8">
    <location>
        <begin position="186"/>
        <end position="390"/>
    </location>
</feature>
<evidence type="ECO:0000256" key="7">
    <source>
        <dbReference type="ARBA" id="ARBA00023315"/>
    </source>
</evidence>
<feature type="binding site" evidence="8">
    <location>
        <position position="266"/>
    </location>
    <ligand>
        <name>substrate</name>
    </ligand>
</feature>
<evidence type="ECO:0000256" key="8">
    <source>
        <dbReference type="HAMAP-Rule" id="MF_01106"/>
    </source>
</evidence>
<dbReference type="NCBIfam" id="NF003802">
    <property type="entry name" value="PRK05388.1"/>
    <property type="match status" value="1"/>
</dbReference>
<sequence length="390" mass="38884">MTVTTPLGFRAAGVAAGLKASGAHDVAVVVNDGPGATVAGVFTANRVKAAPVLWSQQVVHGGVVRAVVLNSGGANACTGPAGFQDTHATAEHVAAVLTAAEPGREIGAGEVAVCSTGLIGERLPMPALLAGVDRAVRELSGSGGASAAQAIMTTDTRPKTTVVSGAGWTVGGMAKGAGMLAPAMATMLCVLTTDAVAAPEVLDAALREACRVTFDRIDSDGCMSTNDTVLLLASGASGVTPGEAELTAAVTAAAHDLAQQLIADAEGATKQIAIEVTGAAGEDDAVEVGRAVARNNLVKTALFGNDPNWGRILAAVGTTAAAFEPDAVDVAVNGIWVCRSGAAAEDRSKVDLTGRDVTISVDLHAGSAAATVWTNDLSHAYVHENSAYST</sequence>
<comment type="pathway">
    <text evidence="8">Amino-acid biosynthesis; L-arginine biosynthesis; L-ornithine and N-acetyl-L-glutamate from L-glutamate and N(2)-acetyl-L-ornithine (cyclic): step 1/1.</text>
</comment>
<reference evidence="10" key="1">
    <citation type="submission" date="2016-06" db="EMBL/GenBank/DDBJ databases">
        <authorList>
            <person name="Varghese N."/>
        </authorList>
    </citation>
    <scope>NUCLEOTIDE SEQUENCE [LARGE SCALE GENOMIC DNA]</scope>
    <source>
        <strain evidence="10">DSM 45344</strain>
    </source>
</reference>
<keyword evidence="10" id="KW-1185">Reference proteome</keyword>
<feature type="active site" description="Nucleophile" evidence="8">
    <location>
        <position position="186"/>
    </location>
</feature>
<dbReference type="Proteomes" id="UP000199393">
    <property type="component" value="Chromosome I"/>
</dbReference>
<dbReference type="GO" id="GO:0006592">
    <property type="term" value="P:ornithine biosynthetic process"/>
    <property type="evidence" value="ECO:0007669"/>
    <property type="project" value="TreeGrafter"/>
</dbReference>
<dbReference type="PANTHER" id="PTHR23100">
    <property type="entry name" value="ARGININE BIOSYNTHESIS BIFUNCTIONAL PROTEIN ARGJ"/>
    <property type="match status" value="1"/>
</dbReference>
<keyword evidence="8" id="KW-0028">Amino-acid biosynthesis</keyword>
<keyword evidence="5 8" id="KW-0808">Transferase</keyword>
<gene>
    <name evidence="8" type="primary">argJ</name>
    <name evidence="9" type="ORF">GA0070620_2061</name>
</gene>
<keyword evidence="8" id="KW-0055">Arginine biosynthesis</keyword>
<feature type="binding site" evidence="8">
    <location>
        <position position="186"/>
    </location>
    <ligand>
        <name>substrate</name>
    </ligand>
</feature>
<evidence type="ECO:0000256" key="3">
    <source>
        <dbReference type="ARBA" id="ARBA00011475"/>
    </source>
</evidence>
<comment type="catalytic activity">
    <reaction evidence="8">
        <text>L-glutamate + acetyl-CoA = N-acetyl-L-glutamate + CoA + H(+)</text>
        <dbReference type="Rhea" id="RHEA:24292"/>
        <dbReference type="ChEBI" id="CHEBI:15378"/>
        <dbReference type="ChEBI" id="CHEBI:29985"/>
        <dbReference type="ChEBI" id="CHEBI:44337"/>
        <dbReference type="ChEBI" id="CHEBI:57287"/>
        <dbReference type="ChEBI" id="CHEBI:57288"/>
        <dbReference type="EC" id="2.3.1.1"/>
    </reaction>
</comment>